<accession>A0A939FTV6</accession>
<dbReference type="AlphaFoldDB" id="A0A939FTV6"/>
<comment type="caution">
    <text evidence="2">The sequence shown here is derived from an EMBL/GenBank/DDBJ whole genome shotgun (WGS) entry which is preliminary data.</text>
</comment>
<organism evidence="2 3">
    <name type="scientific">Streptomyces triculaminicus</name>
    <dbReference type="NCBI Taxonomy" id="2816232"/>
    <lineage>
        <taxon>Bacteria</taxon>
        <taxon>Bacillati</taxon>
        <taxon>Actinomycetota</taxon>
        <taxon>Actinomycetes</taxon>
        <taxon>Kitasatosporales</taxon>
        <taxon>Streptomycetaceae</taxon>
        <taxon>Streptomyces</taxon>
    </lineage>
</organism>
<sequence>MSMTSDPFAGEELLEFTGDITDYWSYTQVRDWILLQPDLTRTALHLYLLLRSMVSETARRVGGGLRRMSLDQLCWLLPGVNGKPASPTMVKDALRLLATHDLVVNPDGGRLVTSAGKGAIQNSFRRYQVNDLPPEVYTGWRNVWDKLDAYVPDWRDNPPQPPTHTRTATGVQKFEGRISDHRTDQPPAAKPQLTSMVGNPPTLDGFPTSRDGNPPHPDGKTPTSL</sequence>
<evidence type="ECO:0000313" key="3">
    <source>
        <dbReference type="Proteomes" id="UP000664781"/>
    </source>
</evidence>
<reference evidence="2" key="1">
    <citation type="submission" date="2021-03" db="EMBL/GenBank/DDBJ databases">
        <title>Streptomyces strains.</title>
        <authorList>
            <person name="Lund M.B."/>
            <person name="Toerring T."/>
        </authorList>
    </citation>
    <scope>NUCLEOTIDE SEQUENCE</scope>
    <source>
        <strain evidence="2">JCM 4242</strain>
    </source>
</reference>
<gene>
    <name evidence="2" type="ORF">J1792_32380</name>
</gene>
<name>A0A939FTV6_9ACTN</name>
<dbReference type="Proteomes" id="UP000664781">
    <property type="component" value="Unassembled WGS sequence"/>
</dbReference>
<evidence type="ECO:0000313" key="2">
    <source>
        <dbReference type="EMBL" id="MBO0657242.1"/>
    </source>
</evidence>
<proteinExistence type="predicted"/>
<keyword evidence="3" id="KW-1185">Reference proteome</keyword>
<dbReference type="EMBL" id="JAFMOF010000007">
    <property type="protein sequence ID" value="MBO0657242.1"/>
    <property type="molecule type" value="Genomic_DNA"/>
</dbReference>
<evidence type="ECO:0000256" key="1">
    <source>
        <dbReference type="SAM" id="MobiDB-lite"/>
    </source>
</evidence>
<dbReference type="RefSeq" id="WP_207248823.1">
    <property type="nucleotide sequence ID" value="NZ_JAFMOF010000007.1"/>
</dbReference>
<protein>
    <submittedName>
        <fullName evidence="2">Uncharacterized protein</fullName>
    </submittedName>
</protein>
<feature type="region of interest" description="Disordered" evidence="1">
    <location>
        <begin position="176"/>
        <end position="225"/>
    </location>
</feature>